<dbReference type="OrthoDB" id="6695259at2"/>
<proteinExistence type="predicted"/>
<keyword evidence="2" id="KW-1185">Reference proteome</keyword>
<sequence>MSPEGGKDNPTLRWYGDFQIAEGFTRVWAVGPMRLRVHHGHNEWRLLREQDPDPWLERFELDYSDDPALVPDGDKLQRVVLATPEARVHLELRTADRSVVSRPVSPLSVPGHESVRVYVSTPVWVRVTLGEQHHLMLEQPSYRLSDTWFGPNNMEGEICYATRSRFRLALSEQVRSPSRIITPVQIRNQADDPLVLDRLNVPMPWLPLYGDADAHLWTPEVSLVRREDGDLAELRFKDQPPRECGGATRLSSARHSGRQHTVFRAFTDLLRS</sequence>
<dbReference type="EMBL" id="RCDA01000003">
    <property type="protein sequence ID" value="RLK48357.1"/>
    <property type="molecule type" value="Genomic_DNA"/>
</dbReference>
<evidence type="ECO:0000313" key="2">
    <source>
        <dbReference type="Proteomes" id="UP000275461"/>
    </source>
</evidence>
<accession>A0A498C082</accession>
<protein>
    <submittedName>
        <fullName evidence="1">Uncharacterized protein</fullName>
    </submittedName>
</protein>
<organism evidence="1 2">
    <name type="scientific">Alkalispirillum mobile</name>
    <dbReference type="NCBI Taxonomy" id="85925"/>
    <lineage>
        <taxon>Bacteria</taxon>
        <taxon>Pseudomonadati</taxon>
        <taxon>Pseudomonadota</taxon>
        <taxon>Gammaproteobacteria</taxon>
        <taxon>Chromatiales</taxon>
        <taxon>Ectothiorhodospiraceae</taxon>
        <taxon>Alkalispirillum</taxon>
    </lineage>
</organism>
<dbReference type="AlphaFoldDB" id="A0A498C082"/>
<comment type="caution">
    <text evidence="1">The sequence shown here is derived from an EMBL/GenBank/DDBJ whole genome shotgun (WGS) entry which is preliminary data.</text>
</comment>
<dbReference type="RefSeq" id="WP_121442752.1">
    <property type="nucleotide sequence ID" value="NZ_RCDA01000003.1"/>
</dbReference>
<reference evidence="1 2" key="1">
    <citation type="submission" date="2018-10" db="EMBL/GenBank/DDBJ databases">
        <title>Genomic Encyclopedia of Type Strains, Phase IV (KMG-IV): sequencing the most valuable type-strain genomes for metagenomic binning, comparative biology and taxonomic classification.</title>
        <authorList>
            <person name="Goeker M."/>
        </authorList>
    </citation>
    <scope>NUCLEOTIDE SEQUENCE [LARGE SCALE GENOMIC DNA]</scope>
    <source>
        <strain evidence="1 2">DSM 12769</strain>
    </source>
</reference>
<gene>
    <name evidence="1" type="ORF">DFR31_2236</name>
</gene>
<name>A0A498C082_9GAMM</name>
<evidence type="ECO:0000313" key="1">
    <source>
        <dbReference type="EMBL" id="RLK48357.1"/>
    </source>
</evidence>
<dbReference type="Proteomes" id="UP000275461">
    <property type="component" value="Unassembled WGS sequence"/>
</dbReference>